<dbReference type="InterPro" id="IPR023210">
    <property type="entry name" value="NADP_OxRdtase_dom"/>
</dbReference>
<evidence type="ECO:0000256" key="1">
    <source>
        <dbReference type="ARBA" id="ARBA00007905"/>
    </source>
</evidence>
<dbReference type="Pfam" id="PF00248">
    <property type="entry name" value="Aldo_ket_red"/>
    <property type="match status" value="1"/>
</dbReference>
<evidence type="ECO:0000313" key="5">
    <source>
        <dbReference type="EMBL" id="EPE07934.1"/>
    </source>
</evidence>
<dbReference type="GO" id="GO:0016616">
    <property type="term" value="F:oxidoreductase activity, acting on the CH-OH group of donors, NAD or NADP as acceptor"/>
    <property type="evidence" value="ECO:0007669"/>
    <property type="project" value="UniProtKB-ARBA"/>
</dbReference>
<comment type="similarity">
    <text evidence="1">Belongs to the aldo/keto reductase family.</text>
</comment>
<keyword evidence="6" id="KW-1185">Reference proteome</keyword>
<feature type="domain" description="NADP-dependent oxidoreductase" evidence="4">
    <location>
        <begin position="13"/>
        <end position="106"/>
    </location>
</feature>
<dbReference type="VEuPathDB" id="FungiDB:F503_00656"/>
<dbReference type="SUPFAM" id="SSF51430">
    <property type="entry name" value="NAD(P)-linked oxidoreductase"/>
    <property type="match status" value="1"/>
</dbReference>
<proteinExistence type="inferred from homology"/>
<gene>
    <name evidence="5" type="ORF">F503_00656</name>
</gene>
<name>S3C321_OPHP1</name>
<evidence type="ECO:0000256" key="3">
    <source>
        <dbReference type="ARBA" id="ARBA00023002"/>
    </source>
</evidence>
<dbReference type="PRINTS" id="PR00069">
    <property type="entry name" value="ALDKETRDTASE"/>
</dbReference>
<dbReference type="Gene3D" id="3.20.20.100">
    <property type="entry name" value="NADP-dependent oxidoreductase domain"/>
    <property type="match status" value="1"/>
</dbReference>
<keyword evidence="3" id="KW-0560">Oxidoreductase</keyword>
<evidence type="ECO:0000313" key="6">
    <source>
        <dbReference type="Proteomes" id="UP000016923"/>
    </source>
</evidence>
<keyword evidence="2" id="KW-0521">NADP</keyword>
<dbReference type="PANTHER" id="PTHR43827:SF3">
    <property type="entry name" value="NADP-DEPENDENT OXIDOREDUCTASE DOMAIN-CONTAINING PROTEIN"/>
    <property type="match status" value="1"/>
</dbReference>
<dbReference type="InterPro" id="IPR036812">
    <property type="entry name" value="NAD(P)_OxRdtase_dom_sf"/>
</dbReference>
<dbReference type="PROSITE" id="PS00798">
    <property type="entry name" value="ALDOKETO_REDUCTASE_1"/>
    <property type="match status" value="1"/>
</dbReference>
<organism evidence="5 6">
    <name type="scientific">Ophiostoma piceae (strain UAMH 11346)</name>
    <name type="common">Sap stain fungus</name>
    <dbReference type="NCBI Taxonomy" id="1262450"/>
    <lineage>
        <taxon>Eukaryota</taxon>
        <taxon>Fungi</taxon>
        <taxon>Dikarya</taxon>
        <taxon>Ascomycota</taxon>
        <taxon>Pezizomycotina</taxon>
        <taxon>Sordariomycetes</taxon>
        <taxon>Sordariomycetidae</taxon>
        <taxon>Ophiostomatales</taxon>
        <taxon>Ophiostomataceae</taxon>
        <taxon>Ophiostoma</taxon>
    </lineage>
</organism>
<dbReference type="OrthoDB" id="5945798at2759"/>
<dbReference type="HOGENOM" id="CLU_1982222_0_0_1"/>
<dbReference type="eggNOG" id="KOG1577">
    <property type="taxonomic scope" value="Eukaryota"/>
</dbReference>
<evidence type="ECO:0000259" key="4">
    <source>
        <dbReference type="Pfam" id="PF00248"/>
    </source>
</evidence>
<sequence>MTGIPVCTTKFKLNNGSMGSKDEEALEASIVHAQHSGYRLIDTAEIYQVEPVVGRAIRTGGVPREDITVVTKFWNYWHHDSAHALAISLRDLGLDYIDHLSHAPARSNDAVAIGPRSSTYSKPDAD</sequence>
<dbReference type="EMBL" id="KE148150">
    <property type="protein sequence ID" value="EPE07934.1"/>
    <property type="molecule type" value="Genomic_DNA"/>
</dbReference>
<dbReference type="InterPro" id="IPR018170">
    <property type="entry name" value="Aldo/ket_reductase_CS"/>
</dbReference>
<dbReference type="AlphaFoldDB" id="S3C321"/>
<dbReference type="InterPro" id="IPR020471">
    <property type="entry name" value="AKR"/>
</dbReference>
<accession>S3C321</accession>
<evidence type="ECO:0000256" key="2">
    <source>
        <dbReference type="ARBA" id="ARBA00022857"/>
    </source>
</evidence>
<dbReference type="Proteomes" id="UP000016923">
    <property type="component" value="Unassembled WGS sequence"/>
</dbReference>
<dbReference type="PANTHER" id="PTHR43827">
    <property type="entry name" value="2,5-DIKETO-D-GLUCONIC ACID REDUCTASE"/>
    <property type="match status" value="1"/>
</dbReference>
<reference evidence="5 6" key="1">
    <citation type="journal article" date="2013" name="BMC Genomics">
        <title>The genome and transcriptome of the pine saprophyte Ophiostoma piceae, and a comparison with the bark beetle-associated pine pathogen Grosmannia clavigera.</title>
        <authorList>
            <person name="Haridas S."/>
            <person name="Wang Y."/>
            <person name="Lim L."/>
            <person name="Massoumi Alamouti S."/>
            <person name="Jackman S."/>
            <person name="Docking R."/>
            <person name="Robertson G."/>
            <person name="Birol I."/>
            <person name="Bohlmann J."/>
            <person name="Breuil C."/>
        </authorList>
    </citation>
    <scope>NUCLEOTIDE SEQUENCE [LARGE SCALE GENOMIC DNA]</scope>
    <source>
        <strain evidence="5 6">UAMH 11346</strain>
    </source>
</reference>
<dbReference type="STRING" id="1262450.S3C321"/>
<protein>
    <submittedName>
        <fullName evidence="5">Aldehyde reductase</fullName>
    </submittedName>
</protein>